<evidence type="ECO:0000256" key="1">
    <source>
        <dbReference type="SAM" id="MobiDB-lite"/>
    </source>
</evidence>
<organism evidence="2 3">
    <name type="scientific">Mycena chlorophos</name>
    <name type="common">Agaric fungus</name>
    <name type="synonym">Agaricus chlorophos</name>
    <dbReference type="NCBI Taxonomy" id="658473"/>
    <lineage>
        <taxon>Eukaryota</taxon>
        <taxon>Fungi</taxon>
        <taxon>Dikarya</taxon>
        <taxon>Basidiomycota</taxon>
        <taxon>Agaricomycotina</taxon>
        <taxon>Agaricomycetes</taxon>
        <taxon>Agaricomycetidae</taxon>
        <taxon>Agaricales</taxon>
        <taxon>Marasmiineae</taxon>
        <taxon>Mycenaceae</taxon>
        <taxon>Mycena</taxon>
    </lineage>
</organism>
<gene>
    <name evidence="2" type="ORF">MCHLO_13305</name>
</gene>
<accession>A0ABQ0M047</accession>
<keyword evidence="3" id="KW-1185">Reference proteome</keyword>
<sequence length="151" mass="16595">MSIASMLPSSMPAGDAEAENARQMRKPKFVSRCSMRRLRCPCCANPTVVPNAVQHAPKCEQATSASPDPPDSAPRRRRRVTGNYPTVDNPVEMASRLCPVATRSCLARCTARVEHSASTASSRCRRYRIQVADAFKLVRPPISPISMMMGY</sequence>
<evidence type="ECO:0000313" key="2">
    <source>
        <dbReference type="EMBL" id="GAT56678.1"/>
    </source>
</evidence>
<dbReference type="Proteomes" id="UP000815677">
    <property type="component" value="Unassembled WGS sequence"/>
</dbReference>
<evidence type="ECO:0000313" key="3">
    <source>
        <dbReference type="Proteomes" id="UP000815677"/>
    </source>
</evidence>
<feature type="region of interest" description="Disordered" evidence="1">
    <location>
        <begin position="57"/>
        <end position="86"/>
    </location>
</feature>
<proteinExistence type="predicted"/>
<feature type="region of interest" description="Disordered" evidence="1">
    <location>
        <begin position="1"/>
        <end position="24"/>
    </location>
</feature>
<reference evidence="2" key="1">
    <citation type="submission" date="2014-09" db="EMBL/GenBank/DDBJ databases">
        <title>Genome sequence of the luminous mushroom Mycena chlorophos for searching fungal bioluminescence genes.</title>
        <authorList>
            <person name="Tanaka Y."/>
            <person name="Kasuga D."/>
            <person name="Oba Y."/>
            <person name="Hase S."/>
            <person name="Sato K."/>
            <person name="Oba Y."/>
            <person name="Sakakibara Y."/>
        </authorList>
    </citation>
    <scope>NUCLEOTIDE SEQUENCE</scope>
</reference>
<dbReference type="EMBL" id="DF849320">
    <property type="protein sequence ID" value="GAT56678.1"/>
    <property type="molecule type" value="Genomic_DNA"/>
</dbReference>
<protein>
    <submittedName>
        <fullName evidence="2">Uncharacterized protein</fullName>
    </submittedName>
</protein>
<name>A0ABQ0M047_MYCCL</name>